<keyword evidence="3" id="KW-0238">DNA-binding</keyword>
<dbReference type="PANTHER" id="PTHR30629:SF2">
    <property type="entry name" value="PROPHAGE INTEGRASE INTS-RELATED"/>
    <property type="match status" value="1"/>
</dbReference>
<dbReference type="EMBL" id="JABEMD010000012">
    <property type="protein sequence ID" value="NNH11129.1"/>
    <property type="molecule type" value="Genomic_DNA"/>
</dbReference>
<dbReference type="SUPFAM" id="SSF54171">
    <property type="entry name" value="DNA-binding domain"/>
    <property type="match status" value="1"/>
</dbReference>
<dbReference type="Pfam" id="PF09003">
    <property type="entry name" value="Arm-DNA-bind_1"/>
    <property type="match status" value="1"/>
</dbReference>
<dbReference type="Gene3D" id="1.10.150.130">
    <property type="match status" value="1"/>
</dbReference>
<evidence type="ECO:0000256" key="4">
    <source>
        <dbReference type="ARBA" id="ARBA00023172"/>
    </source>
</evidence>
<evidence type="ECO:0000256" key="3">
    <source>
        <dbReference type="ARBA" id="ARBA00023125"/>
    </source>
</evidence>
<protein>
    <submittedName>
        <fullName evidence="9">Tyrosine-type recombinase/integrase</fullName>
    </submittedName>
</protein>
<dbReference type="InterPro" id="IPR015094">
    <property type="entry name" value="Integrase_lambda-typ_DNA-bd_N"/>
</dbReference>
<keyword evidence="2" id="KW-0229">DNA integration</keyword>
<gene>
    <name evidence="9" type="ORF">HLB16_09585</name>
</gene>
<dbReference type="GeneID" id="70687164"/>
<dbReference type="Gene3D" id="1.10.443.10">
    <property type="entry name" value="Intergrase catalytic core"/>
    <property type="match status" value="1"/>
</dbReference>
<comment type="caution">
    <text evidence="9">The sequence shown here is derived from an EMBL/GenBank/DDBJ whole genome shotgun (WGS) entry which is preliminary data.</text>
</comment>
<dbReference type="InterPro" id="IPR011010">
    <property type="entry name" value="DNA_brk_join_enz"/>
</dbReference>
<dbReference type="InterPro" id="IPR053876">
    <property type="entry name" value="Phage_int_M"/>
</dbReference>
<dbReference type="RefSeq" id="WP_053824324.1">
    <property type="nucleotide sequence ID" value="NZ_BAAAEB010000017.1"/>
</dbReference>
<dbReference type="Pfam" id="PF22022">
    <property type="entry name" value="Phage_int_M"/>
    <property type="match status" value="1"/>
</dbReference>
<reference evidence="9 10" key="1">
    <citation type="submission" date="2020-05" db="EMBL/GenBank/DDBJ databases">
        <title>MicrobeNet Type strains.</title>
        <authorList>
            <person name="Nicholson A.C."/>
        </authorList>
    </citation>
    <scope>NUCLEOTIDE SEQUENCE [LARGE SCALE GENOMIC DNA]</scope>
    <source>
        <strain evidence="9 10">ATCC 700815</strain>
    </source>
</reference>
<dbReference type="Pfam" id="PF00589">
    <property type="entry name" value="Phage_integrase"/>
    <property type="match status" value="1"/>
</dbReference>
<evidence type="ECO:0000259" key="6">
    <source>
        <dbReference type="Pfam" id="PF00589"/>
    </source>
</evidence>
<feature type="domain" description="Phage integrase central" evidence="8">
    <location>
        <begin position="97"/>
        <end position="163"/>
    </location>
</feature>
<dbReference type="Proteomes" id="UP000542973">
    <property type="component" value="Unassembled WGS sequence"/>
</dbReference>
<feature type="compositionally biased region" description="Basic residues" evidence="5">
    <location>
        <begin position="1"/>
        <end position="12"/>
    </location>
</feature>
<dbReference type="InterPro" id="IPR050808">
    <property type="entry name" value="Phage_Integrase"/>
</dbReference>
<comment type="similarity">
    <text evidence="1">Belongs to the 'phage' integrase family.</text>
</comment>
<dbReference type="InterPro" id="IPR010998">
    <property type="entry name" value="Integrase_recombinase_N"/>
</dbReference>
<dbReference type="Gene3D" id="3.30.160.60">
    <property type="entry name" value="Classic Zinc Finger"/>
    <property type="match status" value="1"/>
</dbReference>
<proteinExistence type="inferred from homology"/>
<dbReference type="PANTHER" id="PTHR30629">
    <property type="entry name" value="PROPHAGE INTEGRASE"/>
    <property type="match status" value="1"/>
</dbReference>
<evidence type="ECO:0000259" key="8">
    <source>
        <dbReference type="Pfam" id="PF22022"/>
    </source>
</evidence>
<organism evidence="9 10">
    <name type="scientific">Cupriavidus gilardii</name>
    <dbReference type="NCBI Taxonomy" id="82541"/>
    <lineage>
        <taxon>Bacteria</taxon>
        <taxon>Pseudomonadati</taxon>
        <taxon>Pseudomonadota</taxon>
        <taxon>Betaproteobacteria</taxon>
        <taxon>Burkholderiales</taxon>
        <taxon>Burkholderiaceae</taxon>
        <taxon>Cupriavidus</taxon>
    </lineage>
</organism>
<evidence type="ECO:0000313" key="10">
    <source>
        <dbReference type="Proteomes" id="UP000542973"/>
    </source>
</evidence>
<accession>A0A6N1BH96</accession>
<evidence type="ECO:0000256" key="1">
    <source>
        <dbReference type="ARBA" id="ARBA00008857"/>
    </source>
</evidence>
<sequence length="360" mass="39576">MAARPRIRKRAHFPPNLHEPRPGYFTWRDPRDGKTHVIGRVPTAQAIHEAIEANVVAEKGLARKSLAERVGSSVETIADLVARMPLEGYKKSSLYTIKSAQKIISDGLGHIRCDELTAKDVAALLEEMKARGVQRMAQVVRSRLMQVCLKGVALGWMQSNPVEVTEKIRVKVRRRRLTLETFQAVLAKAPEVLDYLENAMLLALVTGQDRSTIARWERSAIQGDVIIASRAKTGVQIAIPLSLRMDAIGMSVADVLARCKGTGIVSRYLLHQTKTWGPAKRGSQIRIGSLTTGFQKARELAGITGDDAPTFHEIRSLSKRLYDAQGGVDTKALLGHMSDATAAIYANSRGIEPMKVRVSC</sequence>
<dbReference type="GO" id="GO:0003677">
    <property type="term" value="F:DNA binding"/>
    <property type="evidence" value="ECO:0007669"/>
    <property type="project" value="UniProtKB-KW"/>
</dbReference>
<evidence type="ECO:0000259" key="7">
    <source>
        <dbReference type="Pfam" id="PF09003"/>
    </source>
</evidence>
<evidence type="ECO:0000256" key="5">
    <source>
        <dbReference type="SAM" id="MobiDB-lite"/>
    </source>
</evidence>
<keyword evidence="4" id="KW-0233">DNA recombination</keyword>
<dbReference type="SUPFAM" id="SSF56349">
    <property type="entry name" value="DNA breaking-rejoining enzymes"/>
    <property type="match status" value="1"/>
</dbReference>
<feature type="domain" description="Tyr recombinase" evidence="6">
    <location>
        <begin position="196"/>
        <end position="348"/>
    </location>
</feature>
<dbReference type="InterPro" id="IPR013762">
    <property type="entry name" value="Integrase-like_cat_sf"/>
</dbReference>
<evidence type="ECO:0000256" key="2">
    <source>
        <dbReference type="ARBA" id="ARBA00022908"/>
    </source>
</evidence>
<evidence type="ECO:0000313" key="9">
    <source>
        <dbReference type="EMBL" id="NNH11129.1"/>
    </source>
</evidence>
<dbReference type="AlphaFoldDB" id="A0A6N1BH96"/>
<dbReference type="GO" id="GO:0008907">
    <property type="term" value="F:integrase activity"/>
    <property type="evidence" value="ECO:0007669"/>
    <property type="project" value="InterPro"/>
</dbReference>
<name>A0A6N1BH96_9BURK</name>
<dbReference type="GO" id="GO:0006310">
    <property type="term" value="P:DNA recombination"/>
    <property type="evidence" value="ECO:0007669"/>
    <property type="project" value="UniProtKB-KW"/>
</dbReference>
<feature type="region of interest" description="Disordered" evidence="5">
    <location>
        <begin position="1"/>
        <end position="20"/>
    </location>
</feature>
<feature type="domain" description="Integrase lambda-type N-terminal DNA-binding" evidence="7">
    <location>
        <begin position="1"/>
        <end position="69"/>
    </location>
</feature>
<dbReference type="InterPro" id="IPR016177">
    <property type="entry name" value="DNA-bd_dom_sf"/>
</dbReference>
<dbReference type="InterPro" id="IPR002104">
    <property type="entry name" value="Integrase_catalytic"/>
</dbReference>